<evidence type="ECO:0000256" key="2">
    <source>
        <dbReference type="ARBA" id="ARBA00006337"/>
    </source>
</evidence>
<dbReference type="PANTHER" id="PTHR43099">
    <property type="entry name" value="UPF0053 PROTEIN YRKA"/>
    <property type="match status" value="1"/>
</dbReference>
<dbReference type="Pfam" id="PF01595">
    <property type="entry name" value="CNNM"/>
    <property type="match status" value="1"/>
</dbReference>
<comment type="caution">
    <text evidence="15">The sequence shown here is derived from an EMBL/GenBank/DDBJ whole genome shotgun (WGS) entry which is preliminary data.</text>
</comment>
<keyword evidence="16" id="KW-1185">Reference proteome</keyword>
<dbReference type="GO" id="GO:0050660">
    <property type="term" value="F:flavin adenine dinucleotide binding"/>
    <property type="evidence" value="ECO:0007669"/>
    <property type="project" value="InterPro"/>
</dbReference>
<evidence type="ECO:0000256" key="7">
    <source>
        <dbReference type="ARBA" id="ARBA00023122"/>
    </source>
</evidence>
<dbReference type="OrthoDB" id="110231at2"/>
<dbReference type="InterPro" id="IPR002550">
    <property type="entry name" value="CNNM"/>
</dbReference>
<dbReference type="Proteomes" id="UP000245283">
    <property type="component" value="Unassembled WGS sequence"/>
</dbReference>
<evidence type="ECO:0000256" key="8">
    <source>
        <dbReference type="ARBA" id="ARBA00023136"/>
    </source>
</evidence>
<dbReference type="CDD" id="cd04590">
    <property type="entry name" value="CBS_pair_CorC_HlyC_assoc"/>
    <property type="match status" value="1"/>
</dbReference>
<reference evidence="16" key="1">
    <citation type="submission" date="2018-05" db="EMBL/GenBank/DDBJ databases">
        <authorList>
            <person name="Li Y."/>
        </authorList>
    </citation>
    <scope>NUCLEOTIDE SEQUENCE [LARGE SCALE GENOMIC DNA]</scope>
    <source>
        <strain evidence="16">sk1b4</strain>
    </source>
</reference>
<evidence type="ECO:0000256" key="3">
    <source>
        <dbReference type="ARBA" id="ARBA00022475"/>
    </source>
</evidence>
<evidence type="ECO:0000256" key="10">
    <source>
        <dbReference type="PROSITE-ProRule" id="PRU01193"/>
    </source>
</evidence>
<dbReference type="Pfam" id="PF03471">
    <property type="entry name" value="CorC_HlyC"/>
    <property type="match status" value="1"/>
</dbReference>
<comment type="subcellular location">
    <subcellularLocation>
        <location evidence="1">Cell membrane</location>
        <topology evidence="1">Multi-pass membrane protein</topology>
    </subcellularLocation>
</comment>
<protein>
    <recommendedName>
        <fullName evidence="17">HlyC/CorC family transporter</fullName>
    </recommendedName>
</protein>
<keyword evidence="3" id="KW-1003">Cell membrane</keyword>
<evidence type="ECO:0000256" key="11">
    <source>
        <dbReference type="SAM" id="MobiDB-lite"/>
    </source>
</evidence>
<evidence type="ECO:0000256" key="4">
    <source>
        <dbReference type="ARBA" id="ARBA00022692"/>
    </source>
</evidence>
<organism evidence="15 16">
    <name type="scientific">Ancrocorticia populi</name>
    <dbReference type="NCBI Taxonomy" id="2175228"/>
    <lineage>
        <taxon>Bacteria</taxon>
        <taxon>Bacillati</taxon>
        <taxon>Actinomycetota</taxon>
        <taxon>Actinomycetes</taxon>
        <taxon>Actinomycetales</taxon>
        <taxon>Actinomycetaceae</taxon>
        <taxon>Ancrocorticia</taxon>
    </lineage>
</organism>
<keyword evidence="4 10" id="KW-0812">Transmembrane</keyword>
<sequence length="451" mass="47308">MTDIFLLLLGVVLTLGTAVFVAAEFSLVALDPVTVSSAAATDARAASVNRALHNLSLQLSSCQVGITLTTVLLGYVAQNPLARIIDGPLQSAGLAQAASVALAATLAFILVNLFSMLFGELVPKNMALANALSAAARVSTPLRIFTAVFRPIIVVLNNCANWILRKVGIEPADELSGARSASELGALVRRSAEAGTLDVDTARLVTRSIGVGDLTAVDVMTDRVRMDVLAEGASAADVVAAARRTGFSRFPVIGTNVDNVRGIVNLRRAIAIPYERRGDVQVTSASLMSDAPEVPETMRLAELLVELRDQGQQMAVVVDEYGGTSGIVTLEDVVEEIVGDVADEHDPRAASAFRGVDGSWSVSGSLRPDEASRYCGLDIPDDGPYETLGGLIMFELGRMPAVGDSVKVGGAELHVKAMDGLRIDRVRIEENNDDGGAVTRDGNTAEAGGEE</sequence>
<keyword evidence="7 9" id="KW-0129">CBS domain</keyword>
<dbReference type="InterPro" id="IPR051676">
    <property type="entry name" value="UPF0053_domain"/>
</dbReference>
<feature type="transmembrane region" description="Helical" evidence="12">
    <location>
        <begin position="97"/>
        <end position="118"/>
    </location>
</feature>
<gene>
    <name evidence="15" type="ORF">DD236_07175</name>
</gene>
<evidence type="ECO:0008006" key="17">
    <source>
        <dbReference type="Google" id="ProtNLM"/>
    </source>
</evidence>
<dbReference type="RefSeq" id="WP_109093717.1">
    <property type="nucleotide sequence ID" value="NZ_CAMELQ010000002.1"/>
</dbReference>
<evidence type="ECO:0000313" key="15">
    <source>
        <dbReference type="EMBL" id="PWF25888.1"/>
    </source>
</evidence>
<feature type="region of interest" description="Disordered" evidence="11">
    <location>
        <begin position="431"/>
        <end position="451"/>
    </location>
</feature>
<proteinExistence type="inferred from homology"/>
<dbReference type="InterPro" id="IPR036318">
    <property type="entry name" value="FAD-bd_PCMH-like_sf"/>
</dbReference>
<evidence type="ECO:0000313" key="16">
    <source>
        <dbReference type="Proteomes" id="UP000245283"/>
    </source>
</evidence>
<feature type="domain" description="CBS" evidence="13">
    <location>
        <begin position="287"/>
        <end position="347"/>
    </location>
</feature>
<comment type="similarity">
    <text evidence="2">Belongs to the UPF0053 family.</text>
</comment>
<dbReference type="InterPro" id="IPR000644">
    <property type="entry name" value="CBS_dom"/>
</dbReference>
<accession>A0A2V1K884</accession>
<dbReference type="PROSITE" id="PS51846">
    <property type="entry name" value="CNNM"/>
    <property type="match status" value="1"/>
</dbReference>
<name>A0A2V1K884_9ACTO</name>
<dbReference type="InterPro" id="IPR046342">
    <property type="entry name" value="CBS_dom_sf"/>
</dbReference>
<keyword evidence="5" id="KW-0677">Repeat</keyword>
<keyword evidence="6 10" id="KW-1133">Transmembrane helix</keyword>
<dbReference type="InterPro" id="IPR044751">
    <property type="entry name" value="Ion_transp-like_CBS"/>
</dbReference>
<dbReference type="InterPro" id="IPR016169">
    <property type="entry name" value="FAD-bd_PCMH_sub2"/>
</dbReference>
<evidence type="ECO:0000259" key="13">
    <source>
        <dbReference type="PROSITE" id="PS51371"/>
    </source>
</evidence>
<dbReference type="PANTHER" id="PTHR43099:SF6">
    <property type="entry name" value="UPF0053 PROTEIN RV1842C"/>
    <property type="match status" value="1"/>
</dbReference>
<evidence type="ECO:0000259" key="14">
    <source>
        <dbReference type="PROSITE" id="PS51846"/>
    </source>
</evidence>
<dbReference type="Gene3D" id="3.30.465.10">
    <property type="match status" value="1"/>
</dbReference>
<evidence type="ECO:0000256" key="5">
    <source>
        <dbReference type="ARBA" id="ARBA00022737"/>
    </source>
</evidence>
<dbReference type="EMBL" id="QETB01000004">
    <property type="protein sequence ID" value="PWF25888.1"/>
    <property type="molecule type" value="Genomic_DNA"/>
</dbReference>
<dbReference type="Pfam" id="PF00571">
    <property type="entry name" value="CBS"/>
    <property type="match status" value="1"/>
</dbReference>
<dbReference type="AlphaFoldDB" id="A0A2V1K884"/>
<dbReference type="SMART" id="SM00116">
    <property type="entry name" value="CBS"/>
    <property type="match status" value="2"/>
</dbReference>
<dbReference type="Gene3D" id="3.10.580.10">
    <property type="entry name" value="CBS-domain"/>
    <property type="match status" value="1"/>
</dbReference>
<dbReference type="GO" id="GO:0005886">
    <property type="term" value="C:plasma membrane"/>
    <property type="evidence" value="ECO:0007669"/>
    <property type="project" value="UniProtKB-SubCell"/>
</dbReference>
<dbReference type="SUPFAM" id="SSF56176">
    <property type="entry name" value="FAD-binding/transporter-associated domain-like"/>
    <property type="match status" value="1"/>
</dbReference>
<dbReference type="InterPro" id="IPR005170">
    <property type="entry name" value="Transptr-assoc_dom"/>
</dbReference>
<evidence type="ECO:0000256" key="6">
    <source>
        <dbReference type="ARBA" id="ARBA00022989"/>
    </source>
</evidence>
<feature type="domain" description="CNNM transmembrane" evidence="14">
    <location>
        <begin position="1"/>
        <end position="201"/>
    </location>
</feature>
<feature type="transmembrane region" description="Helical" evidence="12">
    <location>
        <begin position="57"/>
        <end position="76"/>
    </location>
</feature>
<evidence type="ECO:0000256" key="12">
    <source>
        <dbReference type="SAM" id="Phobius"/>
    </source>
</evidence>
<dbReference type="SMART" id="SM01091">
    <property type="entry name" value="CorC_HlyC"/>
    <property type="match status" value="1"/>
</dbReference>
<evidence type="ECO:0000256" key="1">
    <source>
        <dbReference type="ARBA" id="ARBA00004651"/>
    </source>
</evidence>
<keyword evidence="8 10" id="KW-0472">Membrane</keyword>
<evidence type="ECO:0000256" key="9">
    <source>
        <dbReference type="PROSITE-ProRule" id="PRU00703"/>
    </source>
</evidence>
<dbReference type="SUPFAM" id="SSF54631">
    <property type="entry name" value="CBS-domain pair"/>
    <property type="match status" value="1"/>
</dbReference>
<dbReference type="PROSITE" id="PS51371">
    <property type="entry name" value="CBS"/>
    <property type="match status" value="1"/>
</dbReference>